<dbReference type="AlphaFoldDB" id="A0A644UD34"/>
<reference evidence="1" key="1">
    <citation type="submission" date="2019-08" db="EMBL/GenBank/DDBJ databases">
        <authorList>
            <person name="Kucharzyk K."/>
            <person name="Murdoch R.W."/>
            <person name="Higgins S."/>
            <person name="Loffler F."/>
        </authorList>
    </citation>
    <scope>NUCLEOTIDE SEQUENCE</scope>
</reference>
<evidence type="ECO:0008006" key="2">
    <source>
        <dbReference type="Google" id="ProtNLM"/>
    </source>
</evidence>
<evidence type="ECO:0000313" key="1">
    <source>
        <dbReference type="EMBL" id="MPL76847.1"/>
    </source>
</evidence>
<dbReference type="EMBL" id="VSSQ01000101">
    <property type="protein sequence ID" value="MPL76847.1"/>
    <property type="molecule type" value="Genomic_DNA"/>
</dbReference>
<gene>
    <name evidence="1" type="ORF">SDC9_22698</name>
</gene>
<organism evidence="1">
    <name type="scientific">bioreactor metagenome</name>
    <dbReference type="NCBI Taxonomy" id="1076179"/>
    <lineage>
        <taxon>unclassified sequences</taxon>
        <taxon>metagenomes</taxon>
        <taxon>ecological metagenomes</taxon>
    </lineage>
</organism>
<comment type="caution">
    <text evidence="1">The sequence shown here is derived from an EMBL/GenBank/DDBJ whole genome shotgun (WGS) entry which is preliminary data.</text>
</comment>
<proteinExistence type="predicted"/>
<accession>A0A644UD34</accession>
<name>A0A644UD34_9ZZZZ</name>
<protein>
    <recommendedName>
        <fullName evidence="2">Lipocalin-like domain-containing protein</fullName>
    </recommendedName>
</protein>
<dbReference type="PROSITE" id="PS51257">
    <property type="entry name" value="PROKAR_LIPOPROTEIN"/>
    <property type="match status" value="1"/>
</dbReference>
<sequence>MQSNQMKRFKFLLLVGLISSFIIVSCNKKEDKIIGKWQHVLIVEQSLEGSGSLDMTKYPSNINLFREDGTLQISNGREEVNVHYFIRNNQLYSFKIGALDTSIMDIKKLTNDELILNLKYHDQYQKEVTLYYKRVE</sequence>